<keyword evidence="3" id="KW-1185">Reference proteome</keyword>
<feature type="region of interest" description="Disordered" evidence="1">
    <location>
        <begin position="1"/>
        <end position="24"/>
    </location>
</feature>
<protein>
    <submittedName>
        <fullName evidence="2">Uncharacterized protein</fullName>
    </submittedName>
</protein>
<feature type="compositionally biased region" description="Low complexity" evidence="1">
    <location>
        <begin position="662"/>
        <end position="671"/>
    </location>
</feature>
<accession>A0A8J4BGC2</accession>
<evidence type="ECO:0000313" key="3">
    <source>
        <dbReference type="Proteomes" id="UP000747399"/>
    </source>
</evidence>
<feature type="region of interest" description="Disordered" evidence="1">
    <location>
        <begin position="662"/>
        <end position="686"/>
    </location>
</feature>
<organism evidence="2 3">
    <name type="scientific">Volvox africanus</name>
    <dbReference type="NCBI Taxonomy" id="51714"/>
    <lineage>
        <taxon>Eukaryota</taxon>
        <taxon>Viridiplantae</taxon>
        <taxon>Chlorophyta</taxon>
        <taxon>core chlorophytes</taxon>
        <taxon>Chlorophyceae</taxon>
        <taxon>CS clade</taxon>
        <taxon>Chlamydomonadales</taxon>
        <taxon>Volvocaceae</taxon>
        <taxon>Volvox</taxon>
    </lineage>
</organism>
<proteinExistence type="predicted"/>
<dbReference type="Proteomes" id="UP000747399">
    <property type="component" value="Unassembled WGS sequence"/>
</dbReference>
<evidence type="ECO:0000313" key="2">
    <source>
        <dbReference type="EMBL" id="GIL61012.1"/>
    </source>
</evidence>
<dbReference type="PANTHER" id="PTHR32387:SF0">
    <property type="entry name" value="PROTEIN NO VEIN"/>
    <property type="match status" value="1"/>
</dbReference>
<dbReference type="AlphaFoldDB" id="A0A8J4BGC2"/>
<dbReference type="EMBL" id="BNCO01000043">
    <property type="protein sequence ID" value="GIL61012.1"/>
    <property type="molecule type" value="Genomic_DNA"/>
</dbReference>
<feature type="compositionally biased region" description="Polar residues" evidence="1">
    <location>
        <begin position="1"/>
        <end position="20"/>
    </location>
</feature>
<gene>
    <name evidence="2" type="ORF">Vafri_15433</name>
</gene>
<name>A0A8J4BGC2_9CHLO</name>
<feature type="compositionally biased region" description="Polar residues" evidence="1">
    <location>
        <begin position="297"/>
        <end position="306"/>
    </location>
</feature>
<feature type="region of interest" description="Disordered" evidence="1">
    <location>
        <begin position="77"/>
        <end position="130"/>
    </location>
</feature>
<dbReference type="PANTHER" id="PTHR32387">
    <property type="entry name" value="WU:FJ29H11"/>
    <property type="match status" value="1"/>
</dbReference>
<sequence>MYSLSLSVQTASRSTTNPQDPTGLGYVLPRPLDSSRDPTICTSTAVAGPETTAVPAPPPTGWGTIIMLPAAQRLLPHPPVSPLVQPFHEPTEPNQHQIQRHQGEYLSTAGSPKPQGPKPSTGSPTKPQNATAVAATAVAATAVAITTAAGGGGDLNGGSWSSLAAGLVAQVRPGVLLFLRRVRQLEVVDELTGVRHKLRRVDREGGAVVEVTWCVEALGTGEVLRETVHMWIVGAATLAPPLVTRGSAAARPPATTVKVALPLPAHRRRHSSRQGVGEGGARSGDLEVDGGGGQLGMATSSGETASGANGYDDPWVIGCYVYATLPLRPSGLPFDLQADWLVPSSREDISGGEAWNQMLRDQVPAAFLAAVRHATNILPHMRRGAWLRYVPYNHNHNHFQPPVGAGFQLPLRPRSGAVAPGGGGGGGGPVTMPFLRPVVGAVAAALRATPCILSYNSDGSEGEMLRPSQVVAGAGEELRLLLPSTALEAATGFRYAVTDGLAAGLELSRELTSDGTVVAAGGAGPSRRGDDGAALKMGSSDPRVAAVVVESLPASGVLTALGLQVFCARHAVATLHVMFRSDATTAVGKAAAAGPYSPFHSSTSSAVVSRHLLTEVEAAAGGAALWRWRVLASLEGMFEEAEASQDALFESHHLHGPPLQVQQAHGAVAGQTPPGSLAGKPDIGGG</sequence>
<dbReference type="InterPro" id="IPR052957">
    <property type="entry name" value="Auxin_embryo_med"/>
</dbReference>
<feature type="region of interest" description="Disordered" evidence="1">
    <location>
        <begin position="263"/>
        <end position="306"/>
    </location>
</feature>
<reference evidence="2" key="1">
    <citation type="journal article" date="2021" name="Proc. Natl. Acad. Sci. U.S.A.">
        <title>Three genomes in the algal genus Volvox reveal the fate of a haploid sex-determining region after a transition to homothallism.</title>
        <authorList>
            <person name="Yamamoto K."/>
            <person name="Hamaji T."/>
            <person name="Kawai-Toyooka H."/>
            <person name="Matsuzaki R."/>
            <person name="Takahashi F."/>
            <person name="Nishimura Y."/>
            <person name="Kawachi M."/>
            <person name="Noguchi H."/>
            <person name="Minakuchi Y."/>
            <person name="Umen J.G."/>
            <person name="Toyoda A."/>
            <person name="Nozaki H."/>
        </authorList>
    </citation>
    <scope>NUCLEOTIDE SEQUENCE</scope>
    <source>
        <strain evidence="2">NIES-3780</strain>
    </source>
</reference>
<feature type="non-terminal residue" evidence="2">
    <location>
        <position position="1"/>
    </location>
</feature>
<evidence type="ECO:0000256" key="1">
    <source>
        <dbReference type="SAM" id="MobiDB-lite"/>
    </source>
</evidence>
<comment type="caution">
    <text evidence="2">The sequence shown here is derived from an EMBL/GenBank/DDBJ whole genome shotgun (WGS) entry which is preliminary data.</text>
</comment>
<feature type="compositionally biased region" description="Polar residues" evidence="1">
    <location>
        <begin position="118"/>
        <end position="129"/>
    </location>
</feature>